<dbReference type="Gene3D" id="1.10.10.10">
    <property type="entry name" value="Winged helix-like DNA-binding domain superfamily/Winged helix DNA-binding domain"/>
    <property type="match status" value="1"/>
</dbReference>
<dbReference type="STRING" id="623280.SAMN05660226_02912"/>
<comment type="similarity">
    <text evidence="1">Belongs to the ROK (NagC/XylR) family.</text>
</comment>
<evidence type="ECO:0000313" key="3">
    <source>
        <dbReference type="Proteomes" id="UP000190541"/>
    </source>
</evidence>
<keyword evidence="3" id="KW-1185">Reference proteome</keyword>
<dbReference type="Pfam" id="PF00480">
    <property type="entry name" value="ROK"/>
    <property type="match status" value="1"/>
</dbReference>
<evidence type="ECO:0000256" key="1">
    <source>
        <dbReference type="ARBA" id="ARBA00006479"/>
    </source>
</evidence>
<reference evidence="2 3" key="1">
    <citation type="submission" date="2017-02" db="EMBL/GenBank/DDBJ databases">
        <authorList>
            <person name="Peterson S.W."/>
        </authorList>
    </citation>
    <scope>NUCLEOTIDE SEQUENCE [LARGE SCALE GENOMIC DNA]</scope>
    <source>
        <strain evidence="2 3">DSM 22899</strain>
    </source>
</reference>
<dbReference type="EMBL" id="FUYS01000007">
    <property type="protein sequence ID" value="SKB74046.1"/>
    <property type="molecule type" value="Genomic_DNA"/>
</dbReference>
<organism evidence="2 3">
    <name type="scientific">Parapedobacter luteus</name>
    <dbReference type="NCBI Taxonomy" id="623280"/>
    <lineage>
        <taxon>Bacteria</taxon>
        <taxon>Pseudomonadati</taxon>
        <taxon>Bacteroidota</taxon>
        <taxon>Sphingobacteriia</taxon>
        <taxon>Sphingobacteriales</taxon>
        <taxon>Sphingobacteriaceae</taxon>
        <taxon>Parapedobacter</taxon>
    </lineage>
</organism>
<proteinExistence type="inferred from homology"/>
<evidence type="ECO:0000313" key="2">
    <source>
        <dbReference type="EMBL" id="SKB74046.1"/>
    </source>
</evidence>
<dbReference type="InterPro" id="IPR000600">
    <property type="entry name" value="ROK"/>
</dbReference>
<dbReference type="RefSeq" id="WP_079717575.1">
    <property type="nucleotide sequence ID" value="NZ_FUYS01000007.1"/>
</dbReference>
<dbReference type="PANTHER" id="PTHR18964">
    <property type="entry name" value="ROK (REPRESSOR, ORF, KINASE) FAMILY"/>
    <property type="match status" value="1"/>
</dbReference>
<gene>
    <name evidence="2" type="ORF">SAMN05660226_02912</name>
</gene>
<name>A0A1T5DRA3_9SPHI</name>
<dbReference type="GO" id="GO:0016301">
    <property type="term" value="F:kinase activity"/>
    <property type="evidence" value="ECO:0007669"/>
    <property type="project" value="UniProtKB-KW"/>
</dbReference>
<accession>A0A1T5DRA3</accession>
<dbReference type="PANTHER" id="PTHR18964:SF149">
    <property type="entry name" value="BIFUNCTIONAL UDP-N-ACETYLGLUCOSAMINE 2-EPIMERASE_N-ACETYLMANNOSAMINE KINASE"/>
    <property type="match status" value="1"/>
</dbReference>
<protein>
    <submittedName>
        <fullName evidence="2">ROK family protein (Putative glucokinase)</fullName>
    </submittedName>
</protein>
<dbReference type="InterPro" id="IPR036388">
    <property type="entry name" value="WH-like_DNA-bd_sf"/>
</dbReference>
<dbReference type="Proteomes" id="UP000190541">
    <property type="component" value="Unassembled WGS sequence"/>
</dbReference>
<dbReference type="InterPro" id="IPR036390">
    <property type="entry name" value="WH_DNA-bd_sf"/>
</dbReference>
<dbReference type="SUPFAM" id="SSF46785">
    <property type="entry name" value="Winged helix' DNA-binding domain"/>
    <property type="match status" value="1"/>
</dbReference>
<dbReference type="AlphaFoldDB" id="A0A1T5DRA3"/>
<keyword evidence="2" id="KW-0808">Transferase</keyword>
<sequence length="403" mass="43670">MNNKSVKEKREKPLRTSILKLLYYRGALSLAELSTYTQKSIPIVTNAIASLAKEGIVIESGLAPSTGGRRAVKYRLNKKTKKYIVAVAMDQFITRIALYNLLNETVYPQATLSLPLRDNPNAFQQLCFAIERYINASDIKRAHLIGIGIGMPGFIDVENGINATFLTDDGEFGLRDRLSQRLGMPVFIENDSSTIAIAELHFGAAKDMEDVMVVNIGWGIGLGMIVKGSLFRGHNGYAGEFSHIPLSQTNKICSCGKRGCLEVDASLLVAVEKAKEALAEGTSSRLATLFEDRTKTEGDHLIDAARSGDQLAVSSLSDAAFMIGKGVATLIHIMNPERVVLSGRGAAAGKILLDPVQRAINELCIPKLVEHTDVVVSQFGYEAELLGAASLVIENGHLETPQQ</sequence>
<dbReference type="Gene3D" id="3.30.420.40">
    <property type="match status" value="2"/>
</dbReference>
<dbReference type="InterPro" id="IPR043129">
    <property type="entry name" value="ATPase_NBD"/>
</dbReference>
<dbReference type="SUPFAM" id="SSF53067">
    <property type="entry name" value="Actin-like ATPase domain"/>
    <property type="match status" value="1"/>
</dbReference>
<keyword evidence="2" id="KW-0418">Kinase</keyword>
<dbReference type="OrthoDB" id="9810372at2"/>